<comment type="similarity">
    <text evidence="1">Belongs to the CNOT9 family.</text>
</comment>
<accession>M1K4Z1</accession>
<proteinExistence type="inferred from homology"/>
<dbReference type="Pfam" id="PF04078">
    <property type="entry name" value="Rcd1"/>
    <property type="match status" value="1"/>
</dbReference>
<dbReference type="VEuPathDB" id="MicrosporidiaDB:AEWD_010190"/>
<evidence type="ECO:0000256" key="1">
    <source>
        <dbReference type="ARBA" id="ARBA00006385"/>
    </source>
</evidence>
<dbReference type="VEuPathDB" id="MicrosporidiaDB:AEWQ_010160"/>
<dbReference type="GO" id="GO:0006402">
    <property type="term" value="P:mRNA catabolic process"/>
    <property type="evidence" value="ECO:0007669"/>
    <property type="project" value="InterPro"/>
</dbReference>
<dbReference type="EMBL" id="KC513612">
    <property type="protein sequence ID" value="AGE96053.1"/>
    <property type="molecule type" value="Genomic_DNA"/>
</dbReference>
<dbReference type="VEuPathDB" id="MicrosporidiaDB:ECU01_0380"/>
<sequence length="310" mass="35191">MAYHQVPRGKAEEEEMMEWKLEFLFYPHPGMANAVKNDKCDESQRQRLSDLCASVVSNPKETSKLDELFERLKKSPGMALEIWRYDSMPIFLLQEVVAPYMILSTSKFDERECHRLYTVLNILQILVSEPKIKKVFVDARFPYYIYRYLVMSDSNSKHETLRISALGVIASLLQNGDQYIHKQLKTTEVVPLLLKIVDLGSEASQLLSANIFGLIIGNDDGLNYACQTFDRFSAINLMFNSLASQAVSLGSTRLIKVALRIYIRLCAKPHIRALLSSKKPDGLFTDEASLLIASDGECKALFKTFTNLIC</sequence>
<dbReference type="VEuPathDB" id="MicrosporidiaDB:AEWR_010190"/>
<evidence type="ECO:0008006" key="3">
    <source>
        <dbReference type="Google" id="ProtNLM"/>
    </source>
</evidence>
<name>M1K4Z1_ENCCN</name>
<organism evidence="2">
    <name type="scientific">Encephalitozoon cuniculi</name>
    <name type="common">Microsporidian parasite</name>
    <dbReference type="NCBI Taxonomy" id="6035"/>
    <lineage>
        <taxon>Eukaryota</taxon>
        <taxon>Fungi</taxon>
        <taxon>Fungi incertae sedis</taxon>
        <taxon>Microsporidia</taxon>
        <taxon>Unikaryonidae</taxon>
        <taxon>Encephalitozoon</taxon>
    </lineage>
</organism>
<protein>
    <recommendedName>
        <fullName evidence="3">Cell differentiation protein rcd1</fullName>
    </recommendedName>
</protein>
<dbReference type="PANTHER" id="PTHR12262">
    <property type="entry name" value="CCR4-NOT TRANSCRIPTION COMPLEX SUBUNIT 9"/>
    <property type="match status" value="1"/>
</dbReference>
<gene>
    <name evidence="2" type="ORF">ECU01_0380</name>
</gene>
<dbReference type="SUPFAM" id="SSF48371">
    <property type="entry name" value="ARM repeat"/>
    <property type="match status" value="1"/>
</dbReference>
<dbReference type="Gene3D" id="1.25.10.10">
    <property type="entry name" value="Leucine-rich Repeat Variant"/>
    <property type="match status" value="1"/>
</dbReference>
<dbReference type="OMA" id="EKVYTWI"/>
<reference evidence="2" key="1">
    <citation type="journal article" date="2013" name="Eukaryot. Cell">
        <title>Extremely Reduced Levels of Heterozygosity in the Vertebrate Pathogen Encephalitozoon cuniculi.</title>
        <authorList>
            <person name="Selman M."/>
            <person name="Sak B."/>
            <person name="Kvac M."/>
            <person name="Farinelli L."/>
            <person name="Weiss L.M."/>
            <person name="Corradi N."/>
        </authorList>
    </citation>
    <scope>NUCLEOTIDE SEQUENCE</scope>
</reference>
<dbReference type="InterPro" id="IPR007216">
    <property type="entry name" value="CNOT9"/>
</dbReference>
<dbReference type="GO" id="GO:0030014">
    <property type="term" value="C:CCR4-NOT complex"/>
    <property type="evidence" value="ECO:0007669"/>
    <property type="project" value="InterPro"/>
</dbReference>
<dbReference type="VEuPathDB" id="MicrosporidiaDB:M970_010190"/>
<dbReference type="AlphaFoldDB" id="M1K4Z1"/>
<dbReference type="InterPro" id="IPR011989">
    <property type="entry name" value="ARM-like"/>
</dbReference>
<evidence type="ECO:0000313" key="2">
    <source>
        <dbReference type="EMBL" id="AGE96053.1"/>
    </source>
</evidence>
<dbReference type="InterPro" id="IPR016024">
    <property type="entry name" value="ARM-type_fold"/>
</dbReference>